<accession>A6MAI0</accession>
<evidence type="ECO:0000313" key="3">
    <source>
        <dbReference type="Proteomes" id="UP000000714"/>
    </source>
</evidence>
<keyword evidence="1" id="KW-1133">Transmembrane helix</keyword>
<organism evidence="2 3">
    <name type="scientific">Lactococcus phage KSY1</name>
    <dbReference type="NCBI Taxonomy" id="2913972"/>
    <lineage>
        <taxon>Viruses</taxon>
        <taxon>Duplodnaviria</taxon>
        <taxon>Heunggongvirae</taxon>
        <taxon>Uroviricota</taxon>
        <taxon>Caudoviricetes</taxon>
        <taxon>Chopinvirus</taxon>
        <taxon>Chopinvirus KSY1</taxon>
    </lineage>
</organism>
<evidence type="ECO:0000256" key="1">
    <source>
        <dbReference type="SAM" id="Phobius"/>
    </source>
</evidence>
<keyword evidence="1" id="KW-0812">Transmembrane</keyword>
<feature type="transmembrane region" description="Helical" evidence="1">
    <location>
        <begin position="36"/>
        <end position="57"/>
    </location>
</feature>
<feature type="transmembrane region" description="Helical" evidence="1">
    <location>
        <begin position="7"/>
        <end position="30"/>
    </location>
</feature>
<name>A6MAI0_9CAUD</name>
<dbReference type="GeneID" id="5601991"/>
<keyword evidence="1" id="KW-0472">Membrane</keyword>
<reference evidence="2 3" key="1">
    <citation type="journal article" date="2007" name="Virology">
        <title>KSY1, a lactococcal phage with a T7-like transcription.</title>
        <authorList>
            <person name="Chopin A."/>
            <person name="Deveau H."/>
            <person name="Ehrlich S.D."/>
            <person name="Moineau S."/>
            <person name="Chopin M.C."/>
        </authorList>
    </citation>
    <scope>NUCLEOTIDE SEQUENCE</scope>
</reference>
<sequence>MKLKEAVIFTLNLFVVFGIAISVIAFISWIGTFSPIAAVALAIIALFVLVTSLIYALSSWWEN</sequence>
<keyword evidence="3" id="KW-1185">Reference proteome</keyword>
<dbReference type="Proteomes" id="UP000000714">
    <property type="component" value="Segment"/>
</dbReference>
<gene>
    <name evidence="2" type="ORF">KSY1p115</name>
</gene>
<protein>
    <submittedName>
        <fullName evidence="2">Gp115</fullName>
    </submittedName>
</protein>
<dbReference type="KEGG" id="vg:5601991"/>
<evidence type="ECO:0000313" key="2">
    <source>
        <dbReference type="EMBL" id="ABG21658.1"/>
    </source>
</evidence>
<dbReference type="RefSeq" id="YP_001469114.1">
    <property type="nucleotide sequence ID" value="NC_009817.1"/>
</dbReference>
<dbReference type="EMBL" id="DQ535032">
    <property type="protein sequence ID" value="ABG21658.1"/>
    <property type="molecule type" value="Genomic_DNA"/>
</dbReference>
<proteinExistence type="predicted"/>